<name>A0AAV7RJB9_PLEWA</name>
<dbReference type="Proteomes" id="UP001066276">
    <property type="component" value="Chromosome 5"/>
</dbReference>
<sequence length="172" mass="19723">MVAWSGSYDWKAIRSEVWNETVANDPILTTLKQYIREGWPGKNGMPVELRVFFELRDELSVEQDKENIQKAQELYETYVDLKKGARDVGLKKGDVVQVKLPDPVYEDTFSGAANILEDDSASEDVMDNYDIPAKEVEVSEDHPDNLGRNVTYRSKLGRMIKKPLHLKDYIVN</sequence>
<proteinExistence type="predicted"/>
<keyword evidence="2" id="KW-1185">Reference proteome</keyword>
<protein>
    <submittedName>
        <fullName evidence="1">Uncharacterized protein</fullName>
    </submittedName>
</protein>
<comment type="caution">
    <text evidence="1">The sequence shown here is derived from an EMBL/GenBank/DDBJ whole genome shotgun (WGS) entry which is preliminary data.</text>
</comment>
<accession>A0AAV7RJB9</accession>
<reference evidence="1" key="1">
    <citation type="journal article" date="2022" name="bioRxiv">
        <title>Sequencing and chromosome-scale assembly of the giantPleurodeles waltlgenome.</title>
        <authorList>
            <person name="Brown T."/>
            <person name="Elewa A."/>
            <person name="Iarovenko S."/>
            <person name="Subramanian E."/>
            <person name="Araus A.J."/>
            <person name="Petzold A."/>
            <person name="Susuki M."/>
            <person name="Suzuki K.-i.T."/>
            <person name="Hayashi T."/>
            <person name="Toyoda A."/>
            <person name="Oliveira C."/>
            <person name="Osipova E."/>
            <person name="Leigh N.D."/>
            <person name="Simon A."/>
            <person name="Yun M.H."/>
        </authorList>
    </citation>
    <scope>NUCLEOTIDE SEQUENCE</scope>
    <source>
        <strain evidence="1">20211129_DDA</strain>
        <tissue evidence="1">Liver</tissue>
    </source>
</reference>
<gene>
    <name evidence="1" type="ORF">NDU88_004833</name>
</gene>
<evidence type="ECO:0000313" key="1">
    <source>
        <dbReference type="EMBL" id="KAJ1152055.1"/>
    </source>
</evidence>
<evidence type="ECO:0000313" key="2">
    <source>
        <dbReference type="Proteomes" id="UP001066276"/>
    </source>
</evidence>
<organism evidence="1 2">
    <name type="scientific">Pleurodeles waltl</name>
    <name type="common">Iberian ribbed newt</name>
    <dbReference type="NCBI Taxonomy" id="8319"/>
    <lineage>
        <taxon>Eukaryota</taxon>
        <taxon>Metazoa</taxon>
        <taxon>Chordata</taxon>
        <taxon>Craniata</taxon>
        <taxon>Vertebrata</taxon>
        <taxon>Euteleostomi</taxon>
        <taxon>Amphibia</taxon>
        <taxon>Batrachia</taxon>
        <taxon>Caudata</taxon>
        <taxon>Salamandroidea</taxon>
        <taxon>Salamandridae</taxon>
        <taxon>Pleurodelinae</taxon>
        <taxon>Pleurodeles</taxon>
    </lineage>
</organism>
<dbReference type="EMBL" id="JANPWB010000009">
    <property type="protein sequence ID" value="KAJ1152055.1"/>
    <property type="molecule type" value="Genomic_DNA"/>
</dbReference>
<dbReference type="AlphaFoldDB" id="A0AAV7RJB9"/>